<dbReference type="SUPFAM" id="SSF52283">
    <property type="entry name" value="Formate/glycerate dehydrogenase catalytic domain-like"/>
    <property type="match status" value="1"/>
</dbReference>
<dbReference type="UniPathway" id="UPA00135">
    <property type="reaction ID" value="UER00196"/>
</dbReference>
<evidence type="ECO:0000256" key="1">
    <source>
        <dbReference type="ARBA" id="ARBA00005216"/>
    </source>
</evidence>
<dbReference type="Pfam" id="PF00389">
    <property type="entry name" value="2-Hacid_dh"/>
    <property type="match status" value="1"/>
</dbReference>
<comment type="similarity">
    <text evidence="2">Belongs to the D-isomer specific 2-hydroxyacid dehydrogenase family.</text>
</comment>
<evidence type="ECO:0000313" key="8">
    <source>
        <dbReference type="EMBL" id="CAB4560325.1"/>
    </source>
</evidence>
<dbReference type="AlphaFoldDB" id="A0A6J6DAQ6"/>
<dbReference type="FunFam" id="3.30.70.260:FF:000008">
    <property type="entry name" value="D-3-phosphoglycerate dehydrogenase, chloroplastic"/>
    <property type="match status" value="1"/>
</dbReference>
<dbReference type="InterPro" id="IPR029752">
    <property type="entry name" value="D-isomer_DH_CS1"/>
</dbReference>
<evidence type="ECO:0000256" key="5">
    <source>
        <dbReference type="ARBA" id="ARBA00023027"/>
    </source>
</evidence>
<dbReference type="NCBIfam" id="TIGR01327">
    <property type="entry name" value="PGDH"/>
    <property type="match status" value="1"/>
</dbReference>
<dbReference type="GO" id="GO:0004617">
    <property type="term" value="F:phosphoglycerate dehydrogenase activity"/>
    <property type="evidence" value="ECO:0007669"/>
    <property type="project" value="UniProtKB-EC"/>
</dbReference>
<sequence>MSRILVSEELAEGGLAKLRAAGHEVDVQVGLTPEQLHSAIKGAHALIVRSATQVDEALLAAADDLVVVGRAGVGLDNVDVESATKRGVMVANAPESNIVSAAEHTMAMLLAVARNVPQAHAALVQGRWERSKWEGVELFDKTLGVVGLGRIGKLVAQRAAAFGMRIVAFDPFVSEERARALNIELLPLDDLVAKSDFITVHLPKNKETINLFNTAMFAKAKPSLRIINVARGGIINEADLAKAVTDGVIAGAALDVFDKEPTTESALFGVPGIVVTPHLGASTTEAQDRAGLDIADQIILALAGDFVPYAVNISAADANETLKPYLPLAERLGQLFSSAAGAKVSELEIIATGEIAGYDTRILTLSALKGFFAARHDDTVTYVNAPQIAEAQGVTVKENKVAAGSANSDYVNLVTLRAGSHSIAATLVGPRRQARIVMVDDHMTDVPPADHMLVVRNDDRPGVIGLVGTLLGRHNVNIADMDVGRALTPGTALMVIVPTAEVTDEVLNELRAQPGIIEVTSLRA</sequence>
<dbReference type="Pfam" id="PF19304">
    <property type="entry name" value="PGDH_inter"/>
    <property type="match status" value="1"/>
</dbReference>
<dbReference type="InterPro" id="IPR029009">
    <property type="entry name" value="ASB_dom_sf"/>
</dbReference>
<name>A0A6J6DAQ6_9ZZZZ</name>
<dbReference type="GO" id="GO:0051287">
    <property type="term" value="F:NAD binding"/>
    <property type="evidence" value="ECO:0007669"/>
    <property type="project" value="InterPro"/>
</dbReference>
<dbReference type="Pfam" id="PF02826">
    <property type="entry name" value="2-Hacid_dh_C"/>
    <property type="match status" value="1"/>
</dbReference>
<dbReference type="Gene3D" id="3.30.70.260">
    <property type="match status" value="1"/>
</dbReference>
<dbReference type="InterPro" id="IPR045626">
    <property type="entry name" value="PGDH_ASB_dom"/>
</dbReference>
<dbReference type="Pfam" id="PF01842">
    <property type="entry name" value="ACT"/>
    <property type="match status" value="1"/>
</dbReference>
<evidence type="ECO:0000256" key="3">
    <source>
        <dbReference type="ARBA" id="ARBA00013143"/>
    </source>
</evidence>
<dbReference type="Gene3D" id="3.30.1330.90">
    <property type="entry name" value="D-3-phosphoglycerate dehydrogenase, domain 3"/>
    <property type="match status" value="1"/>
</dbReference>
<keyword evidence="4" id="KW-0560">Oxidoreductase</keyword>
<evidence type="ECO:0000256" key="4">
    <source>
        <dbReference type="ARBA" id="ARBA00023002"/>
    </source>
</evidence>
<comment type="catalytic activity">
    <reaction evidence="6">
        <text>(2R)-3-phosphoglycerate + NAD(+) = 3-phosphooxypyruvate + NADH + H(+)</text>
        <dbReference type="Rhea" id="RHEA:12641"/>
        <dbReference type="ChEBI" id="CHEBI:15378"/>
        <dbReference type="ChEBI" id="CHEBI:18110"/>
        <dbReference type="ChEBI" id="CHEBI:57540"/>
        <dbReference type="ChEBI" id="CHEBI:57945"/>
        <dbReference type="ChEBI" id="CHEBI:58272"/>
        <dbReference type="EC" id="1.1.1.95"/>
    </reaction>
</comment>
<dbReference type="InterPro" id="IPR006236">
    <property type="entry name" value="PGDH"/>
</dbReference>
<dbReference type="SUPFAM" id="SSF55021">
    <property type="entry name" value="ACT-like"/>
    <property type="match status" value="1"/>
</dbReference>
<dbReference type="InterPro" id="IPR029753">
    <property type="entry name" value="D-isomer_DH_CS"/>
</dbReference>
<dbReference type="EC" id="1.1.1.95" evidence="3"/>
<organism evidence="8">
    <name type="scientific">freshwater metagenome</name>
    <dbReference type="NCBI Taxonomy" id="449393"/>
    <lineage>
        <taxon>unclassified sequences</taxon>
        <taxon>metagenomes</taxon>
        <taxon>ecological metagenomes</taxon>
    </lineage>
</organism>
<dbReference type="InterPro" id="IPR006139">
    <property type="entry name" value="D-isomer_2_OHA_DH_cat_dom"/>
</dbReference>
<dbReference type="SUPFAM" id="SSF143548">
    <property type="entry name" value="Serine metabolism enzymes domain"/>
    <property type="match status" value="1"/>
</dbReference>
<proteinExistence type="inferred from homology"/>
<reference evidence="8" key="1">
    <citation type="submission" date="2020-05" db="EMBL/GenBank/DDBJ databases">
        <authorList>
            <person name="Chiriac C."/>
            <person name="Salcher M."/>
            <person name="Ghai R."/>
            <person name="Kavagutti S V."/>
        </authorList>
    </citation>
    <scope>NUCLEOTIDE SEQUENCE</scope>
</reference>
<dbReference type="EMBL" id="CAEZTI010000048">
    <property type="protein sequence ID" value="CAB4560325.1"/>
    <property type="molecule type" value="Genomic_DNA"/>
</dbReference>
<accession>A0A6J6DAQ6</accession>
<dbReference type="GO" id="GO:0006564">
    <property type="term" value="P:L-serine biosynthetic process"/>
    <property type="evidence" value="ECO:0007669"/>
    <property type="project" value="InterPro"/>
</dbReference>
<dbReference type="PANTHER" id="PTHR42938:SF47">
    <property type="entry name" value="HYDROXYPYRUVATE REDUCTASE"/>
    <property type="match status" value="1"/>
</dbReference>
<dbReference type="PROSITE" id="PS00065">
    <property type="entry name" value="D_2_HYDROXYACID_DH_1"/>
    <property type="match status" value="1"/>
</dbReference>
<dbReference type="SUPFAM" id="SSF51735">
    <property type="entry name" value="NAD(P)-binding Rossmann-fold domains"/>
    <property type="match status" value="1"/>
</dbReference>
<dbReference type="InterPro" id="IPR045865">
    <property type="entry name" value="ACT-like_dom_sf"/>
</dbReference>
<dbReference type="InterPro" id="IPR036291">
    <property type="entry name" value="NAD(P)-bd_dom_sf"/>
</dbReference>
<evidence type="ECO:0000259" key="7">
    <source>
        <dbReference type="PROSITE" id="PS51671"/>
    </source>
</evidence>
<dbReference type="Gene3D" id="3.40.50.720">
    <property type="entry name" value="NAD(P)-binding Rossmann-like Domain"/>
    <property type="match status" value="2"/>
</dbReference>
<comment type="pathway">
    <text evidence="1">Amino-acid biosynthesis; L-serine biosynthesis; L-serine from 3-phospho-D-glycerate: step 1/3.</text>
</comment>
<dbReference type="CDD" id="cd12173">
    <property type="entry name" value="PGDH_4"/>
    <property type="match status" value="1"/>
</dbReference>
<dbReference type="PROSITE" id="PS51671">
    <property type="entry name" value="ACT"/>
    <property type="match status" value="1"/>
</dbReference>
<evidence type="ECO:0000256" key="2">
    <source>
        <dbReference type="ARBA" id="ARBA00005854"/>
    </source>
</evidence>
<protein>
    <recommendedName>
        <fullName evidence="3">phosphoglycerate dehydrogenase</fullName>
        <ecNumber evidence="3">1.1.1.95</ecNumber>
    </recommendedName>
</protein>
<dbReference type="PANTHER" id="PTHR42938">
    <property type="entry name" value="FORMATE DEHYDROGENASE 1"/>
    <property type="match status" value="1"/>
</dbReference>
<dbReference type="PROSITE" id="PS00671">
    <property type="entry name" value="D_2_HYDROXYACID_DH_3"/>
    <property type="match status" value="1"/>
</dbReference>
<gene>
    <name evidence="8" type="ORF">UFOPK1619_00354</name>
</gene>
<dbReference type="InterPro" id="IPR006140">
    <property type="entry name" value="D-isomer_DH_NAD-bd"/>
</dbReference>
<evidence type="ECO:0000256" key="6">
    <source>
        <dbReference type="ARBA" id="ARBA00048731"/>
    </source>
</evidence>
<dbReference type="InterPro" id="IPR002912">
    <property type="entry name" value="ACT_dom"/>
</dbReference>
<dbReference type="FunFam" id="3.40.50.720:FF:000021">
    <property type="entry name" value="D-3-phosphoglycerate dehydrogenase"/>
    <property type="match status" value="1"/>
</dbReference>
<dbReference type="CDD" id="cd04902">
    <property type="entry name" value="ACT_3PGDH-xct"/>
    <property type="match status" value="1"/>
</dbReference>
<dbReference type="PROSITE" id="PS00670">
    <property type="entry name" value="D_2_HYDROXYACID_DH_2"/>
    <property type="match status" value="1"/>
</dbReference>
<feature type="domain" description="ACT" evidence="7">
    <location>
        <begin position="452"/>
        <end position="524"/>
    </location>
</feature>
<keyword evidence="5" id="KW-0520">NAD</keyword>